<keyword evidence="1" id="KW-1133">Transmembrane helix</keyword>
<protein>
    <submittedName>
        <fullName evidence="2">Uncharacterized protein</fullName>
    </submittedName>
</protein>
<dbReference type="EMBL" id="JAVQLW010000001">
    <property type="protein sequence ID" value="MDS9467351.1"/>
    <property type="molecule type" value="Genomic_DNA"/>
</dbReference>
<comment type="caution">
    <text evidence="2">The sequence shown here is derived from an EMBL/GenBank/DDBJ whole genome shotgun (WGS) entry which is preliminary data.</text>
</comment>
<dbReference type="Proteomes" id="UP001269144">
    <property type="component" value="Unassembled WGS sequence"/>
</dbReference>
<keyword evidence="1" id="KW-0472">Membrane</keyword>
<organism evidence="2 3">
    <name type="scientific">Paracoccus aurantius</name>
    <dbReference type="NCBI Taxonomy" id="3073814"/>
    <lineage>
        <taxon>Bacteria</taxon>
        <taxon>Pseudomonadati</taxon>
        <taxon>Pseudomonadota</taxon>
        <taxon>Alphaproteobacteria</taxon>
        <taxon>Rhodobacterales</taxon>
        <taxon>Paracoccaceae</taxon>
        <taxon>Paracoccus</taxon>
    </lineage>
</organism>
<feature type="transmembrane region" description="Helical" evidence="1">
    <location>
        <begin position="77"/>
        <end position="98"/>
    </location>
</feature>
<evidence type="ECO:0000256" key="1">
    <source>
        <dbReference type="SAM" id="Phobius"/>
    </source>
</evidence>
<evidence type="ECO:0000313" key="3">
    <source>
        <dbReference type="Proteomes" id="UP001269144"/>
    </source>
</evidence>
<keyword evidence="1" id="KW-0812">Transmembrane</keyword>
<feature type="transmembrane region" description="Helical" evidence="1">
    <location>
        <begin position="104"/>
        <end position="121"/>
    </location>
</feature>
<accession>A0ABU2HQN0</accession>
<name>A0ABU2HQN0_9RHOB</name>
<proteinExistence type="predicted"/>
<sequence length="174" mass="19194">MSICPIPRNRELRGEKLQGGMGLGRVLRFVQRVRLEAHDLPPQIRSAGFCDDDWRNRARLEPINAFQPSLFAGSPMLILKIAAGISLTAAAALLIASVFQSSSYISPAITAATSGVIALALDRGLFLIKEIRTLLVQVLARTTPHDQMMTEALERDTAVDESSVEYVPIKFWYN</sequence>
<dbReference type="RefSeq" id="WP_311159530.1">
    <property type="nucleotide sequence ID" value="NZ_JAVQLW010000001.1"/>
</dbReference>
<gene>
    <name evidence="2" type="ORF">RGQ15_07155</name>
</gene>
<evidence type="ECO:0000313" key="2">
    <source>
        <dbReference type="EMBL" id="MDS9467351.1"/>
    </source>
</evidence>
<reference evidence="3" key="1">
    <citation type="submission" date="2023-07" db="EMBL/GenBank/DDBJ databases">
        <title>Paracoccus sp. MBLB3053 whole genome sequence.</title>
        <authorList>
            <person name="Hwang C.Y."/>
            <person name="Cho E.-S."/>
            <person name="Seo M.-J."/>
        </authorList>
    </citation>
    <scope>NUCLEOTIDE SEQUENCE [LARGE SCALE GENOMIC DNA]</scope>
    <source>
        <strain evidence="3">MBLB3053</strain>
    </source>
</reference>
<keyword evidence="3" id="KW-1185">Reference proteome</keyword>